<dbReference type="PANTHER" id="PTHR43054:SF1">
    <property type="entry name" value="SCYLLO-INOSITOL 2-DEHYDROGENASE (NADP(+)) IOLU"/>
    <property type="match status" value="1"/>
</dbReference>
<dbReference type="RefSeq" id="WP_160655354.1">
    <property type="nucleotide sequence ID" value="NZ_JBHRWU010000001.1"/>
</dbReference>
<reference evidence="3 4" key="1">
    <citation type="submission" date="2019-12" db="EMBL/GenBank/DDBJ databases">
        <title>Salinicoccus cyprini sp. nov., isolated from gastro-intestinal tract of mirror carp, Cyprinus carpio var. specularis, collected from Gobind Sagar Reservoir, Himachal Pradesh, India.</title>
        <authorList>
            <person name="Talwar C."/>
            <person name="Singh A.K."/>
            <person name="Lal R."/>
            <person name="Negi R.K."/>
        </authorList>
    </citation>
    <scope>NUCLEOTIDE SEQUENCE [LARGE SCALE GENOMIC DNA]</scope>
    <source>
        <strain evidence="3 4">J-82</strain>
    </source>
</reference>
<organism evidence="3 4">
    <name type="scientific">Salinicoccus hispanicus</name>
    <dbReference type="NCBI Taxonomy" id="157225"/>
    <lineage>
        <taxon>Bacteria</taxon>
        <taxon>Bacillati</taxon>
        <taxon>Bacillota</taxon>
        <taxon>Bacilli</taxon>
        <taxon>Bacillales</taxon>
        <taxon>Staphylococcaceae</taxon>
        <taxon>Salinicoccus</taxon>
    </lineage>
</organism>
<sequence>MIISTIGTGFIVDRFIEATKQVEGVEIHGVHSRTKTRAKLFAEGHGIGNYFTDVEEMLADDQYDTVYIASPNNLHYKYARQALEHGKHVICEKPFTSNKRELQALIELSREKGLFLFEAVTGIHLPHYKVLKQHLHRVGDLKVIQANYSQYSSRYDALKDGEVPNVFNLEYSGGALADLNIYNLHFVIGLLGRPEDVSYFPNKFENGIDTSGVCVMEYEGSIATCIGSKDTESENSILIQGDQGYIKVNGSANIINSIEIRTDGHDEKIDLGQHENNMVSEVEDFKEIYDNDDYQSASGWLDHSINVMETFEKARESANILYPADKE</sequence>
<dbReference type="SUPFAM" id="SSF55347">
    <property type="entry name" value="Glyceraldehyde-3-phosphate dehydrogenase-like, C-terminal domain"/>
    <property type="match status" value="1"/>
</dbReference>
<feature type="domain" description="GFO/IDH/MocA-like oxidoreductase" evidence="2">
    <location>
        <begin position="137"/>
        <end position="246"/>
    </location>
</feature>
<evidence type="ECO:0000259" key="1">
    <source>
        <dbReference type="Pfam" id="PF01408"/>
    </source>
</evidence>
<name>A0A6N8TZF1_9STAP</name>
<dbReference type="InterPro" id="IPR036291">
    <property type="entry name" value="NAD(P)-bd_dom_sf"/>
</dbReference>
<dbReference type="InterPro" id="IPR000683">
    <property type="entry name" value="Gfo/Idh/MocA-like_OxRdtase_N"/>
</dbReference>
<dbReference type="Gene3D" id="3.30.360.10">
    <property type="entry name" value="Dihydrodipicolinate Reductase, domain 2"/>
    <property type="match status" value="1"/>
</dbReference>
<dbReference type="Gene3D" id="3.40.50.720">
    <property type="entry name" value="NAD(P)-binding Rossmann-like Domain"/>
    <property type="match status" value="1"/>
</dbReference>
<protein>
    <submittedName>
        <fullName evidence="3">Gfo/Idh/MocA family oxidoreductase</fullName>
    </submittedName>
</protein>
<dbReference type="InterPro" id="IPR055170">
    <property type="entry name" value="GFO_IDH_MocA-like_dom"/>
</dbReference>
<dbReference type="GO" id="GO:0000166">
    <property type="term" value="F:nucleotide binding"/>
    <property type="evidence" value="ECO:0007669"/>
    <property type="project" value="InterPro"/>
</dbReference>
<comment type="caution">
    <text evidence="3">The sequence shown here is derived from an EMBL/GenBank/DDBJ whole genome shotgun (WGS) entry which is preliminary data.</text>
</comment>
<dbReference type="Pfam" id="PF22725">
    <property type="entry name" value="GFO_IDH_MocA_C3"/>
    <property type="match status" value="1"/>
</dbReference>
<keyword evidence="4" id="KW-1185">Reference proteome</keyword>
<dbReference type="Pfam" id="PF01408">
    <property type="entry name" value="GFO_IDH_MocA"/>
    <property type="match status" value="1"/>
</dbReference>
<evidence type="ECO:0000259" key="2">
    <source>
        <dbReference type="Pfam" id="PF22725"/>
    </source>
</evidence>
<dbReference type="Proteomes" id="UP000436284">
    <property type="component" value="Unassembled WGS sequence"/>
</dbReference>
<dbReference type="OrthoDB" id="9815825at2"/>
<evidence type="ECO:0000313" key="4">
    <source>
        <dbReference type="Proteomes" id="UP000436284"/>
    </source>
</evidence>
<proteinExistence type="predicted"/>
<dbReference type="SUPFAM" id="SSF51735">
    <property type="entry name" value="NAD(P)-binding Rossmann-fold domains"/>
    <property type="match status" value="1"/>
</dbReference>
<dbReference type="PANTHER" id="PTHR43054">
    <property type="match status" value="1"/>
</dbReference>
<feature type="domain" description="Gfo/Idh/MocA-like oxidoreductase N-terminal" evidence="1">
    <location>
        <begin position="6"/>
        <end position="117"/>
    </location>
</feature>
<gene>
    <name evidence="3" type="ORF">GQ671_08025</name>
</gene>
<dbReference type="AlphaFoldDB" id="A0A6N8TZF1"/>
<dbReference type="EMBL" id="WUUK01000003">
    <property type="protein sequence ID" value="MXQ51214.1"/>
    <property type="molecule type" value="Genomic_DNA"/>
</dbReference>
<accession>A0A6N8TZF1</accession>
<evidence type="ECO:0000313" key="3">
    <source>
        <dbReference type="EMBL" id="MXQ51214.1"/>
    </source>
</evidence>